<feature type="transmembrane region" description="Helical" evidence="2">
    <location>
        <begin position="525"/>
        <end position="549"/>
    </location>
</feature>
<dbReference type="AlphaFoldDB" id="A0A7G2C809"/>
<feature type="transmembrane region" description="Helical" evidence="2">
    <location>
        <begin position="148"/>
        <end position="170"/>
    </location>
</feature>
<organism evidence="3 4">
    <name type="scientific">Angomonas deanei</name>
    <dbReference type="NCBI Taxonomy" id="59799"/>
    <lineage>
        <taxon>Eukaryota</taxon>
        <taxon>Discoba</taxon>
        <taxon>Euglenozoa</taxon>
        <taxon>Kinetoplastea</taxon>
        <taxon>Metakinetoplastina</taxon>
        <taxon>Trypanosomatida</taxon>
        <taxon>Trypanosomatidae</taxon>
        <taxon>Strigomonadinae</taxon>
        <taxon>Angomonas</taxon>
    </lineage>
</organism>
<feature type="transmembrane region" description="Helical" evidence="2">
    <location>
        <begin position="26"/>
        <end position="46"/>
    </location>
</feature>
<feature type="transmembrane region" description="Helical" evidence="2">
    <location>
        <begin position="243"/>
        <end position="266"/>
    </location>
</feature>
<evidence type="ECO:0000313" key="4">
    <source>
        <dbReference type="Proteomes" id="UP000515908"/>
    </source>
</evidence>
<feature type="transmembrane region" description="Helical" evidence="2">
    <location>
        <begin position="737"/>
        <end position="763"/>
    </location>
</feature>
<evidence type="ECO:0000256" key="1">
    <source>
        <dbReference type="SAM" id="MobiDB-lite"/>
    </source>
</evidence>
<feature type="region of interest" description="Disordered" evidence="1">
    <location>
        <begin position="684"/>
        <end position="707"/>
    </location>
</feature>
<evidence type="ECO:0000313" key="3">
    <source>
        <dbReference type="EMBL" id="CAD2215161.1"/>
    </source>
</evidence>
<sequence>MGLLTTARPYVYCWLMWIARYYDLPVMWVHLLCGPSVLNIFAQSIWYGEVRTPDTTAKFSDLNWPKLLVDLVLAGYTIAIAAHVFQYRWDQFIHYPPPDTTAATRHRAKLWEESKIKWVHATITHWAELARDRRIFPSWLLEIQLGLAAAWLSGGVFGALIFGVIALYLYEPVRPFMPMILVTAPRDNSLKQVQAEPVPRGRAIRRRRFKRERLWTGKSVCGSFTVLFSPYTPFLQVELFRAIHLFLGPFLVGVACHAATVGYVSWTLRLGSAVFFTGTPPSPLPWFVLTAAQTAWREGAIKGCVALFLSVRGGVQFFFSLELIEVFFYFLVGSFILWFLCYCICPRIVAMVVRPGVLFSYTGLAAVSPERNLYPPIQLLAYWRLIKTNHKKNMNNSSSFHWWKDTLLALLPTELFRAWFRTLLCYSMLVCLMAAYGAVTRVWTYLPRSSYYHYSTGILIMWRRPWVSRTAPALRWSLWNTFHHADLLLQPLLGGVLTGSGGLGWAVRKGMALPLTVVFYARHRLANLCVLLDSLPLYGLVAVLVCLTLSQRVWLREYYFFHRALHHAAVRTSAVVTKLCRLLGLRSCGRWRVYHPFLSQCYREDFLNLSAAKDRELGVVLATFALPWRYYGRVDFSPLPCEVTVTRAHVIGRNPVSVQLAVTKQRAKRRNHIKEVIKTYRLEKEKEKKKKRGGPPHSVPSTGGKGRLHHLKFKTRFPLRHRLRCCWREVSHFVKTAFLCAFALHFAVLYVALPFFLSAGLFYGVTSCVWLILPIAVLTTTVCTSLSVAFGVAWIVASLCVLRLAHLATSLYTVCRGCLRAVQRDEKVTKDLIDVSSPPKSMVGSYAEKKQMKREMKKALKAEKADP</sequence>
<dbReference type="EMBL" id="LR877148">
    <property type="protein sequence ID" value="CAD2215161.1"/>
    <property type="molecule type" value="Genomic_DNA"/>
</dbReference>
<feature type="transmembrane region" description="Helical" evidence="2">
    <location>
        <begin position="487"/>
        <end position="505"/>
    </location>
</feature>
<keyword evidence="2" id="KW-0812">Transmembrane</keyword>
<keyword evidence="2" id="KW-0472">Membrane</keyword>
<feature type="transmembrane region" description="Helical" evidence="2">
    <location>
        <begin position="327"/>
        <end position="345"/>
    </location>
</feature>
<proteinExistence type="predicted"/>
<accession>A0A7G2C809</accession>
<feature type="transmembrane region" description="Helical" evidence="2">
    <location>
        <begin position="769"/>
        <end position="802"/>
    </location>
</feature>
<reference evidence="3 4" key="1">
    <citation type="submission" date="2020-08" db="EMBL/GenBank/DDBJ databases">
        <authorList>
            <person name="Newling K."/>
            <person name="Davey J."/>
            <person name="Forrester S."/>
        </authorList>
    </citation>
    <scope>NUCLEOTIDE SEQUENCE [LARGE SCALE GENOMIC DNA]</scope>
    <source>
        <strain evidence="4">Crithidia deanei Carvalho (ATCC PRA-265)</strain>
    </source>
</reference>
<gene>
    <name evidence="3" type="ORF">ADEAN_000261600</name>
</gene>
<feature type="transmembrane region" description="Helical" evidence="2">
    <location>
        <begin position="67"/>
        <end position="89"/>
    </location>
</feature>
<evidence type="ECO:0000256" key="2">
    <source>
        <dbReference type="SAM" id="Phobius"/>
    </source>
</evidence>
<dbReference type="Proteomes" id="UP000515908">
    <property type="component" value="Chromosome 04"/>
</dbReference>
<keyword evidence="4" id="KW-1185">Reference proteome</keyword>
<feature type="transmembrane region" description="Helical" evidence="2">
    <location>
        <begin position="418"/>
        <end position="439"/>
    </location>
</feature>
<dbReference type="VEuPathDB" id="TriTrypDB:ADEAN_000261600"/>
<keyword evidence="2" id="KW-1133">Transmembrane helix</keyword>
<name>A0A7G2C809_9TRYP</name>
<protein>
    <submittedName>
        <fullName evidence="3">Uncharacterized protein</fullName>
    </submittedName>
</protein>